<evidence type="ECO:0000256" key="12">
    <source>
        <dbReference type="ARBA" id="ARBA00023172"/>
    </source>
</evidence>
<name>A0A926EAL9_9FIRM</name>
<evidence type="ECO:0000256" key="8">
    <source>
        <dbReference type="ARBA" id="ARBA00022806"/>
    </source>
</evidence>
<evidence type="ECO:0000256" key="2">
    <source>
        <dbReference type="ARBA" id="ARBA00001947"/>
    </source>
</evidence>
<accession>A0A926EAL9</accession>
<evidence type="ECO:0000313" key="20">
    <source>
        <dbReference type="EMBL" id="MBC8568779.1"/>
    </source>
</evidence>
<dbReference type="SMART" id="SM00341">
    <property type="entry name" value="HRDC"/>
    <property type="match status" value="1"/>
</dbReference>
<dbReference type="Proteomes" id="UP000610862">
    <property type="component" value="Unassembled WGS sequence"/>
</dbReference>
<keyword evidence="12" id="KW-0233">DNA recombination</keyword>
<dbReference type="InterPro" id="IPR014001">
    <property type="entry name" value="Helicase_ATP-bd"/>
</dbReference>
<dbReference type="CDD" id="cd17920">
    <property type="entry name" value="DEXHc_RecQ"/>
    <property type="match status" value="1"/>
</dbReference>
<evidence type="ECO:0000256" key="7">
    <source>
        <dbReference type="ARBA" id="ARBA00022801"/>
    </source>
</evidence>
<evidence type="ECO:0000313" key="21">
    <source>
        <dbReference type="Proteomes" id="UP000610862"/>
    </source>
</evidence>
<dbReference type="InterPro" id="IPR036390">
    <property type="entry name" value="WH_DNA-bd_sf"/>
</dbReference>
<dbReference type="InterPro" id="IPR027417">
    <property type="entry name" value="P-loop_NTPase"/>
</dbReference>
<dbReference type="GO" id="GO:0043590">
    <property type="term" value="C:bacterial nucleoid"/>
    <property type="evidence" value="ECO:0007669"/>
    <property type="project" value="TreeGrafter"/>
</dbReference>
<evidence type="ECO:0000256" key="13">
    <source>
        <dbReference type="ARBA" id="ARBA00023204"/>
    </source>
</evidence>
<dbReference type="PANTHER" id="PTHR13710:SF105">
    <property type="entry name" value="ATP-DEPENDENT DNA HELICASE Q1"/>
    <property type="match status" value="1"/>
</dbReference>
<dbReference type="Pfam" id="PF00271">
    <property type="entry name" value="Helicase_C"/>
    <property type="match status" value="1"/>
</dbReference>
<dbReference type="InterPro" id="IPR032284">
    <property type="entry name" value="RecQ_Zn-bd"/>
</dbReference>
<evidence type="ECO:0000256" key="6">
    <source>
        <dbReference type="ARBA" id="ARBA00022763"/>
    </source>
</evidence>
<keyword evidence="7 20" id="KW-0378">Hydrolase</keyword>
<comment type="catalytic activity">
    <reaction evidence="15">
        <text>Couples ATP hydrolysis with the unwinding of duplex DNA by translocating in the 3'-5' direction.</text>
        <dbReference type="EC" id="5.6.2.4"/>
    </reaction>
</comment>
<comment type="caution">
    <text evidence="20">The sequence shown here is derived from an EMBL/GenBank/DDBJ whole genome shotgun (WGS) entry which is preliminary data.</text>
</comment>
<evidence type="ECO:0000256" key="14">
    <source>
        <dbReference type="ARBA" id="ARBA00023235"/>
    </source>
</evidence>
<comment type="cofactor">
    <cofactor evidence="1">
        <name>Mg(2+)</name>
        <dbReference type="ChEBI" id="CHEBI:18420"/>
    </cofactor>
</comment>
<dbReference type="SMART" id="SM00487">
    <property type="entry name" value="DEXDc"/>
    <property type="match status" value="1"/>
</dbReference>
<keyword evidence="21" id="KW-1185">Reference proteome</keyword>
<evidence type="ECO:0000256" key="5">
    <source>
        <dbReference type="ARBA" id="ARBA00022741"/>
    </source>
</evidence>
<evidence type="ECO:0000259" key="17">
    <source>
        <dbReference type="PROSITE" id="PS50967"/>
    </source>
</evidence>
<dbReference type="GO" id="GO:0016787">
    <property type="term" value="F:hydrolase activity"/>
    <property type="evidence" value="ECO:0007669"/>
    <property type="project" value="UniProtKB-KW"/>
</dbReference>
<dbReference type="InterPro" id="IPR002121">
    <property type="entry name" value="HRDC_dom"/>
</dbReference>
<evidence type="ECO:0000256" key="15">
    <source>
        <dbReference type="ARBA" id="ARBA00034617"/>
    </source>
</evidence>
<keyword evidence="9" id="KW-0862">Zinc</keyword>
<evidence type="ECO:0000256" key="16">
    <source>
        <dbReference type="NCBIfam" id="TIGR01389"/>
    </source>
</evidence>
<dbReference type="InterPro" id="IPR004589">
    <property type="entry name" value="DNA_helicase_ATP-dep_RecQ"/>
</dbReference>
<keyword evidence="13" id="KW-0234">DNA repair</keyword>
<dbReference type="InterPro" id="IPR011545">
    <property type="entry name" value="DEAD/DEAH_box_helicase_dom"/>
</dbReference>
<dbReference type="EC" id="5.6.2.4" evidence="16"/>
<dbReference type="SMART" id="SM00490">
    <property type="entry name" value="HELICc"/>
    <property type="match status" value="1"/>
</dbReference>
<evidence type="ECO:0000256" key="4">
    <source>
        <dbReference type="ARBA" id="ARBA00022723"/>
    </source>
</evidence>
<keyword evidence="6" id="KW-0227">DNA damage</keyword>
<dbReference type="Gene3D" id="3.40.50.300">
    <property type="entry name" value="P-loop containing nucleotide triphosphate hydrolases"/>
    <property type="match status" value="2"/>
</dbReference>
<evidence type="ECO:0000256" key="11">
    <source>
        <dbReference type="ARBA" id="ARBA00023125"/>
    </source>
</evidence>
<dbReference type="SUPFAM" id="SSF46785">
    <property type="entry name" value="Winged helix' DNA-binding domain"/>
    <property type="match status" value="1"/>
</dbReference>
<reference evidence="20" key="1">
    <citation type="submission" date="2020-08" db="EMBL/GenBank/DDBJ databases">
        <title>Genome public.</title>
        <authorList>
            <person name="Liu C."/>
            <person name="Sun Q."/>
        </authorList>
    </citation>
    <scope>NUCLEOTIDE SEQUENCE</scope>
    <source>
        <strain evidence="20">NSJ-24</strain>
    </source>
</reference>
<keyword evidence="8 20" id="KW-0347">Helicase</keyword>
<dbReference type="GO" id="GO:0006310">
    <property type="term" value="P:DNA recombination"/>
    <property type="evidence" value="ECO:0007669"/>
    <property type="project" value="UniProtKB-UniRule"/>
</dbReference>
<dbReference type="InterPro" id="IPR044876">
    <property type="entry name" value="HRDC_dom_sf"/>
</dbReference>
<dbReference type="Pfam" id="PF16124">
    <property type="entry name" value="RecQ_Zn_bind"/>
    <property type="match status" value="1"/>
</dbReference>
<dbReference type="GO" id="GO:0003677">
    <property type="term" value="F:DNA binding"/>
    <property type="evidence" value="ECO:0007669"/>
    <property type="project" value="UniProtKB-KW"/>
</dbReference>
<evidence type="ECO:0000256" key="10">
    <source>
        <dbReference type="ARBA" id="ARBA00022840"/>
    </source>
</evidence>
<dbReference type="RefSeq" id="WP_187525458.1">
    <property type="nucleotide sequence ID" value="NZ_JACRTA010000003.1"/>
</dbReference>
<dbReference type="Pfam" id="PF00270">
    <property type="entry name" value="DEAD"/>
    <property type="match status" value="1"/>
</dbReference>
<dbReference type="PROSITE" id="PS51192">
    <property type="entry name" value="HELICASE_ATP_BIND_1"/>
    <property type="match status" value="1"/>
</dbReference>
<evidence type="ECO:0000256" key="3">
    <source>
        <dbReference type="ARBA" id="ARBA00005446"/>
    </source>
</evidence>
<proteinExistence type="inferred from homology"/>
<dbReference type="GO" id="GO:0030894">
    <property type="term" value="C:replisome"/>
    <property type="evidence" value="ECO:0007669"/>
    <property type="project" value="TreeGrafter"/>
</dbReference>
<dbReference type="InterPro" id="IPR036388">
    <property type="entry name" value="WH-like_DNA-bd_sf"/>
</dbReference>
<dbReference type="InterPro" id="IPR001650">
    <property type="entry name" value="Helicase_C-like"/>
</dbReference>
<keyword evidence="4" id="KW-0479">Metal-binding</keyword>
<feature type="domain" description="Helicase C-terminal" evidence="19">
    <location>
        <begin position="210"/>
        <end position="366"/>
    </location>
</feature>
<dbReference type="GO" id="GO:0006260">
    <property type="term" value="P:DNA replication"/>
    <property type="evidence" value="ECO:0007669"/>
    <property type="project" value="InterPro"/>
</dbReference>
<dbReference type="FunFam" id="3.40.50.300:FF:001389">
    <property type="entry name" value="ATP-dependent DNA helicase RecQ"/>
    <property type="match status" value="1"/>
</dbReference>
<dbReference type="GO" id="GO:0005524">
    <property type="term" value="F:ATP binding"/>
    <property type="evidence" value="ECO:0007669"/>
    <property type="project" value="UniProtKB-KW"/>
</dbReference>
<feature type="domain" description="Helicase ATP-binding" evidence="18">
    <location>
        <begin position="24"/>
        <end position="193"/>
    </location>
</feature>
<dbReference type="SMART" id="SM00956">
    <property type="entry name" value="RQC"/>
    <property type="match status" value="1"/>
</dbReference>
<gene>
    <name evidence="20" type="primary">recQ</name>
    <name evidence="20" type="ORF">H8692_08415</name>
</gene>
<dbReference type="SUPFAM" id="SSF52540">
    <property type="entry name" value="P-loop containing nucleoside triphosphate hydrolases"/>
    <property type="match status" value="1"/>
</dbReference>
<dbReference type="GO" id="GO:0009432">
    <property type="term" value="P:SOS response"/>
    <property type="evidence" value="ECO:0007669"/>
    <property type="project" value="UniProtKB-UniRule"/>
</dbReference>
<sequence>MDKKRYLQKYFGYDSFRNGQQQLIDSILSGGDTFGIMPTGAGKSICYQLPAIMMDGITIVVTPLISLMKDQVYSLKQAGIRGAYFNSSLTYNQYLKALEYAKKGTYKIIYVAPERLTNKEFLDFADKVTISMVAVDEAHCVSQWGQDFRPSYLKILDFIDGLEKRPIVSAFTATATSQVRDDIVKILNLHDPTVVTTGFDRQNLFFAVEKPKDKYSAVRKYIREHPSSSGIVYCLTRKTVEEVCDRLNEDGIIATRYHAGLSDEERKLNQEDFIFDVKKIMVATNAFGMGIDKSNVNFVIHYNMPKNMESYYQEAGRAGRDGEKADCILLYNGKDVVTNQFFIEKDSENDELSMEERERVRERDRHRLKKMTFYCHTSDCLRNYMLRYFGEHAPEYCGKCSNCLTSFEEVDITETVRDIIGCINDCYRGYGTGTILETLRGNNTERVERYRLYENSYYGSESDKSSVFLKKVMNHMEAEGYIIKSNDRYGLLETTEKAGAFLLKSETLKLKIAKEKEKEIIAEKRKIKHKSESYTENPQLFEELRALRMKIAKTQSVPPYVIFTDKTLNELCSVMPASEAEMLKVSGVGEAKLRKYGKDFLKVIKMYHTL</sequence>
<organism evidence="20 21">
    <name type="scientific">Lentihominibacter hominis</name>
    <dbReference type="NCBI Taxonomy" id="2763645"/>
    <lineage>
        <taxon>Bacteria</taxon>
        <taxon>Bacillati</taxon>
        <taxon>Bacillota</taxon>
        <taxon>Clostridia</taxon>
        <taxon>Peptostreptococcales</taxon>
        <taxon>Anaerovoracaceae</taxon>
        <taxon>Lentihominibacter</taxon>
    </lineage>
</organism>
<dbReference type="GO" id="GO:0046872">
    <property type="term" value="F:metal ion binding"/>
    <property type="evidence" value="ECO:0007669"/>
    <property type="project" value="UniProtKB-KW"/>
</dbReference>
<comment type="similarity">
    <text evidence="3">Belongs to the helicase family. RecQ subfamily.</text>
</comment>
<dbReference type="InterPro" id="IPR018982">
    <property type="entry name" value="RQC_domain"/>
</dbReference>
<protein>
    <recommendedName>
        <fullName evidence="16">DNA helicase RecQ</fullName>
        <ecNumber evidence="16">5.6.2.4</ecNumber>
    </recommendedName>
</protein>
<keyword evidence="11" id="KW-0238">DNA-binding</keyword>
<dbReference type="FunFam" id="1.10.150.80:FF:000002">
    <property type="entry name" value="ATP-dependent DNA helicase RecQ"/>
    <property type="match status" value="1"/>
</dbReference>
<dbReference type="InterPro" id="IPR010997">
    <property type="entry name" value="HRDC-like_sf"/>
</dbReference>
<dbReference type="InterPro" id="IPR006293">
    <property type="entry name" value="DNA_helicase_ATP-dep_RecQ_bac"/>
</dbReference>
<dbReference type="PROSITE" id="PS51194">
    <property type="entry name" value="HELICASE_CTER"/>
    <property type="match status" value="1"/>
</dbReference>
<evidence type="ECO:0000256" key="9">
    <source>
        <dbReference type="ARBA" id="ARBA00022833"/>
    </source>
</evidence>
<dbReference type="SUPFAM" id="SSF47819">
    <property type="entry name" value="HRDC-like"/>
    <property type="match status" value="1"/>
</dbReference>
<dbReference type="Gene3D" id="1.10.150.80">
    <property type="entry name" value="HRDC domain"/>
    <property type="match status" value="1"/>
</dbReference>
<comment type="cofactor">
    <cofactor evidence="2">
        <name>Zn(2+)</name>
        <dbReference type="ChEBI" id="CHEBI:29105"/>
    </cofactor>
</comment>
<dbReference type="GO" id="GO:0006281">
    <property type="term" value="P:DNA repair"/>
    <property type="evidence" value="ECO:0007669"/>
    <property type="project" value="UniProtKB-KW"/>
</dbReference>
<dbReference type="AlphaFoldDB" id="A0A926EAL9"/>
<dbReference type="NCBIfam" id="TIGR01389">
    <property type="entry name" value="recQ"/>
    <property type="match status" value="1"/>
</dbReference>
<dbReference type="NCBIfam" id="TIGR00614">
    <property type="entry name" value="recQ_fam"/>
    <property type="match status" value="1"/>
</dbReference>
<evidence type="ECO:0000256" key="1">
    <source>
        <dbReference type="ARBA" id="ARBA00001946"/>
    </source>
</evidence>
<dbReference type="Gene3D" id="1.10.10.10">
    <property type="entry name" value="Winged helix-like DNA-binding domain superfamily/Winged helix DNA-binding domain"/>
    <property type="match status" value="1"/>
</dbReference>
<keyword evidence="10" id="KW-0067">ATP-binding</keyword>
<keyword evidence="5" id="KW-0547">Nucleotide-binding</keyword>
<dbReference type="Pfam" id="PF09382">
    <property type="entry name" value="RQC"/>
    <property type="match status" value="1"/>
</dbReference>
<dbReference type="GO" id="GO:0009378">
    <property type="term" value="F:four-way junction helicase activity"/>
    <property type="evidence" value="ECO:0007669"/>
    <property type="project" value="TreeGrafter"/>
</dbReference>
<dbReference type="CDD" id="cd18794">
    <property type="entry name" value="SF2_C_RecQ"/>
    <property type="match status" value="1"/>
</dbReference>
<feature type="domain" description="HRDC" evidence="17">
    <location>
        <begin position="534"/>
        <end position="610"/>
    </location>
</feature>
<dbReference type="EMBL" id="JACRTA010000003">
    <property type="protein sequence ID" value="MBC8568779.1"/>
    <property type="molecule type" value="Genomic_DNA"/>
</dbReference>
<dbReference type="Pfam" id="PF00570">
    <property type="entry name" value="HRDC"/>
    <property type="match status" value="1"/>
</dbReference>
<dbReference type="GO" id="GO:0005737">
    <property type="term" value="C:cytoplasm"/>
    <property type="evidence" value="ECO:0007669"/>
    <property type="project" value="TreeGrafter"/>
</dbReference>
<dbReference type="PROSITE" id="PS50967">
    <property type="entry name" value="HRDC"/>
    <property type="match status" value="1"/>
</dbReference>
<dbReference type="GO" id="GO:0043138">
    <property type="term" value="F:3'-5' DNA helicase activity"/>
    <property type="evidence" value="ECO:0007669"/>
    <property type="project" value="UniProtKB-EC"/>
</dbReference>
<evidence type="ECO:0000259" key="19">
    <source>
        <dbReference type="PROSITE" id="PS51194"/>
    </source>
</evidence>
<keyword evidence="14" id="KW-0413">Isomerase</keyword>
<dbReference type="PANTHER" id="PTHR13710">
    <property type="entry name" value="DNA HELICASE RECQ FAMILY MEMBER"/>
    <property type="match status" value="1"/>
</dbReference>
<evidence type="ECO:0000259" key="18">
    <source>
        <dbReference type="PROSITE" id="PS51192"/>
    </source>
</evidence>